<dbReference type="AlphaFoldDB" id="A0A840TWS5"/>
<keyword evidence="3" id="KW-1185">Reference proteome</keyword>
<proteinExistence type="predicted"/>
<organism evidence="2 3">
    <name type="scientific">Rhabdobacter roseus</name>
    <dbReference type="NCBI Taxonomy" id="1655419"/>
    <lineage>
        <taxon>Bacteria</taxon>
        <taxon>Pseudomonadati</taxon>
        <taxon>Bacteroidota</taxon>
        <taxon>Cytophagia</taxon>
        <taxon>Cytophagales</taxon>
        <taxon>Cytophagaceae</taxon>
        <taxon>Rhabdobacter</taxon>
    </lineage>
</organism>
<name>A0A840TWS5_9BACT</name>
<keyword evidence="1" id="KW-0732">Signal</keyword>
<reference evidence="2 3" key="1">
    <citation type="submission" date="2020-08" db="EMBL/GenBank/DDBJ databases">
        <title>Genomic Encyclopedia of Type Strains, Phase IV (KMG-IV): sequencing the most valuable type-strain genomes for metagenomic binning, comparative biology and taxonomic classification.</title>
        <authorList>
            <person name="Goeker M."/>
        </authorList>
    </citation>
    <scope>NUCLEOTIDE SEQUENCE [LARGE SCALE GENOMIC DNA]</scope>
    <source>
        <strain evidence="2 3">DSM 105074</strain>
    </source>
</reference>
<dbReference type="InterPro" id="IPR008979">
    <property type="entry name" value="Galactose-bd-like_sf"/>
</dbReference>
<gene>
    <name evidence="2" type="ORF">HNQ92_004197</name>
</gene>
<dbReference type="Proteomes" id="UP000557307">
    <property type="component" value="Unassembled WGS sequence"/>
</dbReference>
<comment type="caution">
    <text evidence="2">The sequence shown here is derived from an EMBL/GenBank/DDBJ whole genome shotgun (WGS) entry which is preliminary data.</text>
</comment>
<feature type="signal peptide" evidence="1">
    <location>
        <begin position="1"/>
        <end position="23"/>
    </location>
</feature>
<dbReference type="SUPFAM" id="SSF49785">
    <property type="entry name" value="Galactose-binding domain-like"/>
    <property type="match status" value="1"/>
</dbReference>
<evidence type="ECO:0000256" key="1">
    <source>
        <dbReference type="SAM" id="SignalP"/>
    </source>
</evidence>
<protein>
    <recommendedName>
        <fullName evidence="4">Glycoside hydrolase</fullName>
    </recommendedName>
</protein>
<feature type="chain" id="PRO_5032595992" description="Glycoside hydrolase" evidence="1">
    <location>
        <begin position="24"/>
        <end position="841"/>
    </location>
</feature>
<evidence type="ECO:0000313" key="2">
    <source>
        <dbReference type="EMBL" id="MBB5286037.1"/>
    </source>
</evidence>
<dbReference type="PANTHER" id="PTHR36848:SF2">
    <property type="entry name" value="SECRETED PROTEIN"/>
    <property type="match status" value="1"/>
</dbReference>
<evidence type="ECO:0008006" key="4">
    <source>
        <dbReference type="Google" id="ProtNLM"/>
    </source>
</evidence>
<dbReference type="NCBIfam" id="NF045579">
    <property type="entry name" value="rhamnoside_JR"/>
    <property type="match status" value="1"/>
</dbReference>
<dbReference type="RefSeq" id="WP_184176782.1">
    <property type="nucleotide sequence ID" value="NZ_JACHGF010000008.1"/>
</dbReference>
<sequence>MRLQRLNLFFTIFLFFAAFHAHAQSVSTAKPWTLWWWMGSAVTPEDITHEMEQFAKAGLGGVNIIPIYGTKGYESQFLPFLSEKWLAAMEHTVREGKRLGLGVDMSNGTGWPFGGPNVTQEMAAQKWKYLDGKFVAEPTRQQVKRAAPGGVGLVLDPFQDQAMRKYLARFDSAFAKTTLRPRAMYNDSYEVYGANWTTDFLQEFEKRRGYDLQKVGSLLQDTAGTLPSTLVRIDYQQTLSELLLERYANPWTSWSREHGFLTRYQAHGSPGNLLDLYESADVPETESFGTSRFKIPGLRIDPDYEVDRFGTPHPLAMKFASSAAHFSGKKMVSSETATWLANHFKVSLSQVKPQVDELFTGGINHIFYHGTTYTPAQEAFPGWLFYASTNFGLRSHFWEHLPLLNRYIERCQTLLQNSQPHHDVLLYFPIQDLWAKPSASGIHLLEVHHVDRWLLQLPFGQLAEQLWQKGYAFDFASDAQLKRLQSTPAGQLSSGSTEYKTLLIPATTYLSESTLAELLRLARAGARIVFAGELPKYPMGYHQHAQRQAAFAEQLNALQAFKNVSTGADWQRVLSQQAPPETWAEQGLTFIRKKHQGTSLYFVANLADQFSEGWVSLAALPGAVEKYDPLTDQSTLLPSRRTGGREEVLLHLLPGQSCFLRPAKNQKLPPAPVAARQKYPLTGTWQLASTKGTSSLPATSLPQLTSWTTLSDSAGYFSGTARYTLRFDAPAQVLKSKTLTLDLGDVREVAHVRLNGKEVGTAWALPFQLALNGGTLQAKDNVLEIEVTNLSANHMRLVDRQNPGWKKFYDANIVDITYRPFDATRWEPMPSGLLGPVQLLH</sequence>
<dbReference type="PANTHER" id="PTHR36848">
    <property type="entry name" value="DNA-BINDING PROTEIN (PUTATIVE SECRETED PROTEIN)-RELATED"/>
    <property type="match status" value="1"/>
</dbReference>
<evidence type="ECO:0000313" key="3">
    <source>
        <dbReference type="Proteomes" id="UP000557307"/>
    </source>
</evidence>
<dbReference type="Gene3D" id="2.60.120.260">
    <property type="entry name" value="Galactose-binding domain-like"/>
    <property type="match status" value="1"/>
</dbReference>
<accession>A0A840TWS5</accession>
<dbReference type="Pfam" id="PF17132">
    <property type="entry name" value="Glyco_hydro_106"/>
    <property type="match status" value="3"/>
</dbReference>
<dbReference type="EMBL" id="JACHGF010000008">
    <property type="protein sequence ID" value="MBB5286037.1"/>
    <property type="molecule type" value="Genomic_DNA"/>
</dbReference>
<dbReference type="InterPro" id="IPR053161">
    <property type="entry name" value="Ulvan_degrading_GH"/>
</dbReference>